<comment type="similarity">
    <text evidence="1 4">Belongs to the bacterial ribosomal protein bL12 family.</text>
</comment>
<evidence type="ECO:0000313" key="8">
    <source>
        <dbReference type="Proteomes" id="UP000229335"/>
    </source>
</evidence>
<evidence type="ECO:0000256" key="1">
    <source>
        <dbReference type="ARBA" id="ARBA00007197"/>
    </source>
</evidence>
<organism evidence="7 8">
    <name type="scientific">Candidatus Falkowbacteria bacterium CG10_big_fil_rev_8_21_14_0_10_43_11</name>
    <dbReference type="NCBI Taxonomy" id="1974568"/>
    <lineage>
        <taxon>Bacteria</taxon>
        <taxon>Candidatus Falkowiibacteriota</taxon>
    </lineage>
</organism>
<dbReference type="NCBIfam" id="TIGR00855">
    <property type="entry name" value="L12"/>
    <property type="match status" value="1"/>
</dbReference>
<dbReference type="CDD" id="cd00387">
    <property type="entry name" value="Ribosomal_L7_L12"/>
    <property type="match status" value="1"/>
</dbReference>
<dbReference type="GO" id="GO:0003735">
    <property type="term" value="F:structural constituent of ribosome"/>
    <property type="evidence" value="ECO:0007669"/>
    <property type="project" value="InterPro"/>
</dbReference>
<dbReference type="EMBL" id="PFAS01000036">
    <property type="protein sequence ID" value="PIT93838.1"/>
    <property type="molecule type" value="Genomic_DNA"/>
</dbReference>
<dbReference type="FunFam" id="3.30.1390.10:FF:000001">
    <property type="entry name" value="50S ribosomal protein L7/L12"/>
    <property type="match status" value="1"/>
</dbReference>
<dbReference type="AlphaFoldDB" id="A0A2M6WLZ3"/>
<comment type="function">
    <text evidence="4">Forms part of the ribosomal stalk which helps the ribosome interact with GTP-bound translation factors. Is thus essential for accurate translation.</text>
</comment>
<evidence type="ECO:0000256" key="4">
    <source>
        <dbReference type="HAMAP-Rule" id="MF_00368"/>
    </source>
</evidence>
<accession>A0A2M6WLZ3</accession>
<evidence type="ECO:0000256" key="3">
    <source>
        <dbReference type="ARBA" id="ARBA00023274"/>
    </source>
</evidence>
<comment type="subunit">
    <text evidence="4">Homodimer. Part of the ribosomal stalk of the 50S ribosomal subunit. Forms a multimeric L10(L12)X complex, where L10 forms an elongated spine to which 2 to 4 L12 dimers bind in a sequential fashion. Binds GTP-bound translation factors.</text>
</comment>
<evidence type="ECO:0000259" key="6">
    <source>
        <dbReference type="Pfam" id="PF16320"/>
    </source>
</evidence>
<dbReference type="GO" id="GO:0006412">
    <property type="term" value="P:translation"/>
    <property type="evidence" value="ECO:0007669"/>
    <property type="project" value="UniProtKB-UniRule"/>
</dbReference>
<reference evidence="8" key="1">
    <citation type="submission" date="2017-09" db="EMBL/GenBank/DDBJ databases">
        <title>Depth-based differentiation of microbial function through sediment-hosted aquifers and enrichment of novel symbionts in the deep terrestrial subsurface.</title>
        <authorList>
            <person name="Probst A.J."/>
            <person name="Ladd B."/>
            <person name="Jarett J.K."/>
            <person name="Geller-Mcgrath D.E."/>
            <person name="Sieber C.M.K."/>
            <person name="Emerson J.B."/>
            <person name="Anantharaman K."/>
            <person name="Thomas B.C."/>
            <person name="Malmstrom R."/>
            <person name="Stieglmeier M."/>
            <person name="Klingl A."/>
            <person name="Woyke T."/>
            <person name="Ryan C.M."/>
            <person name="Banfield J.F."/>
        </authorList>
    </citation>
    <scope>NUCLEOTIDE SEQUENCE [LARGE SCALE GENOMIC DNA]</scope>
</reference>
<dbReference type="InterPro" id="IPR014719">
    <property type="entry name" value="Ribosomal_bL12_C/ClpS-like"/>
</dbReference>
<keyword evidence="3 4" id="KW-0687">Ribonucleoprotein</keyword>
<evidence type="ECO:0000313" key="7">
    <source>
        <dbReference type="EMBL" id="PIT93838.1"/>
    </source>
</evidence>
<dbReference type="SUPFAM" id="SSF54736">
    <property type="entry name" value="ClpS-like"/>
    <property type="match status" value="1"/>
</dbReference>
<dbReference type="InterPro" id="IPR013823">
    <property type="entry name" value="Ribosomal_bL12_C"/>
</dbReference>
<comment type="caution">
    <text evidence="7">The sequence shown here is derived from an EMBL/GenBank/DDBJ whole genome shotgun (WGS) entry which is preliminary data.</text>
</comment>
<evidence type="ECO:0000259" key="5">
    <source>
        <dbReference type="Pfam" id="PF00542"/>
    </source>
</evidence>
<dbReference type="InterPro" id="IPR008932">
    <property type="entry name" value="Ribosomal_bL12_oligo"/>
</dbReference>
<feature type="domain" description="Large ribosomal subunit protein bL12 oligomerization" evidence="6">
    <location>
        <begin position="22"/>
        <end position="67"/>
    </location>
</feature>
<sequence>MPEEQKTAAEETTAVEVPAKFKALVEEIEKMSVLDLAELVKILEKKFGVSAAAPAMMMAAPGAAAEAAEEKTEFNVELTASGANKIAVIKAVKEITGLGLKEAKDLVDGAPKVIKENVAKADAETMKKKIEEAGGTATLK</sequence>
<gene>
    <name evidence="4" type="primary">rplL</name>
    <name evidence="7" type="ORF">COU00_02190</name>
</gene>
<dbReference type="PANTHER" id="PTHR45987">
    <property type="entry name" value="39S RIBOSOMAL PROTEIN L12"/>
    <property type="match status" value="1"/>
</dbReference>
<protein>
    <recommendedName>
        <fullName evidence="4">Large ribosomal subunit protein bL12</fullName>
    </recommendedName>
</protein>
<dbReference type="HAMAP" id="MF_00368">
    <property type="entry name" value="Ribosomal_bL12"/>
    <property type="match status" value="1"/>
</dbReference>
<dbReference type="PANTHER" id="PTHR45987:SF4">
    <property type="entry name" value="LARGE RIBOSOMAL SUBUNIT PROTEIN BL12M"/>
    <property type="match status" value="1"/>
</dbReference>
<proteinExistence type="inferred from homology"/>
<feature type="domain" description="Large ribosomal subunit protein bL12 C-terminal" evidence="5">
    <location>
        <begin position="74"/>
        <end position="140"/>
    </location>
</feature>
<dbReference type="Pfam" id="PF16320">
    <property type="entry name" value="Ribosomal_L12_N"/>
    <property type="match status" value="1"/>
</dbReference>
<dbReference type="Gene3D" id="1.20.5.710">
    <property type="entry name" value="Single helix bin"/>
    <property type="match status" value="1"/>
</dbReference>
<keyword evidence="2 4" id="KW-0689">Ribosomal protein</keyword>
<dbReference type="GO" id="GO:0022625">
    <property type="term" value="C:cytosolic large ribosomal subunit"/>
    <property type="evidence" value="ECO:0007669"/>
    <property type="project" value="TreeGrafter"/>
</dbReference>
<dbReference type="SUPFAM" id="SSF48300">
    <property type="entry name" value="Ribosomal protein L7/12, oligomerisation (N-terminal) domain"/>
    <property type="match status" value="1"/>
</dbReference>
<evidence type="ECO:0000256" key="2">
    <source>
        <dbReference type="ARBA" id="ARBA00022980"/>
    </source>
</evidence>
<dbReference type="Proteomes" id="UP000229335">
    <property type="component" value="Unassembled WGS sequence"/>
</dbReference>
<name>A0A2M6WLZ3_9BACT</name>
<dbReference type="Pfam" id="PF00542">
    <property type="entry name" value="Ribosomal_L12"/>
    <property type="match status" value="1"/>
</dbReference>
<dbReference type="Gene3D" id="3.30.1390.10">
    <property type="match status" value="1"/>
</dbReference>
<dbReference type="InterPro" id="IPR000206">
    <property type="entry name" value="Ribosomal_bL12"/>
</dbReference>
<dbReference type="InterPro" id="IPR036235">
    <property type="entry name" value="Ribosomal_bL12_oligo_N_sf"/>
</dbReference>
<dbReference type="GO" id="GO:0003729">
    <property type="term" value="F:mRNA binding"/>
    <property type="evidence" value="ECO:0007669"/>
    <property type="project" value="TreeGrafter"/>
</dbReference>